<feature type="region of interest" description="Disordered" evidence="1">
    <location>
        <begin position="91"/>
        <end position="114"/>
    </location>
</feature>
<sequence>MGRTGERLTASTRYRQWIRTSLSKEGRITTNMAKPTLFSSNQYRILPQMGSKSRRSLLGWWTQRSVHMATSRYCMLTGWLVLLQGSHTGPWRGSATLLDTPSARDISRSRTSPM</sequence>
<dbReference type="Proteomes" id="UP000308197">
    <property type="component" value="Unassembled WGS sequence"/>
</dbReference>
<name>A0A5C3PTL2_9APHY</name>
<evidence type="ECO:0000256" key="1">
    <source>
        <dbReference type="SAM" id="MobiDB-lite"/>
    </source>
</evidence>
<dbReference type="AlphaFoldDB" id="A0A5C3PTL2"/>
<protein>
    <submittedName>
        <fullName evidence="2">Uncharacterized protein</fullName>
    </submittedName>
</protein>
<evidence type="ECO:0000313" key="3">
    <source>
        <dbReference type="Proteomes" id="UP000308197"/>
    </source>
</evidence>
<evidence type="ECO:0000313" key="2">
    <source>
        <dbReference type="EMBL" id="TFK92507.1"/>
    </source>
</evidence>
<accession>A0A5C3PTL2</accession>
<organism evidence="2 3">
    <name type="scientific">Polyporus arcularius HHB13444</name>
    <dbReference type="NCBI Taxonomy" id="1314778"/>
    <lineage>
        <taxon>Eukaryota</taxon>
        <taxon>Fungi</taxon>
        <taxon>Dikarya</taxon>
        <taxon>Basidiomycota</taxon>
        <taxon>Agaricomycotina</taxon>
        <taxon>Agaricomycetes</taxon>
        <taxon>Polyporales</taxon>
        <taxon>Polyporaceae</taxon>
        <taxon>Polyporus</taxon>
    </lineage>
</organism>
<dbReference type="InParanoid" id="A0A5C3PTL2"/>
<gene>
    <name evidence="2" type="ORF">K466DRAFT_223104</name>
</gene>
<proteinExistence type="predicted"/>
<dbReference type="EMBL" id="ML210997">
    <property type="protein sequence ID" value="TFK92507.1"/>
    <property type="molecule type" value="Genomic_DNA"/>
</dbReference>
<keyword evidence="3" id="KW-1185">Reference proteome</keyword>
<reference evidence="2 3" key="1">
    <citation type="journal article" date="2019" name="Nat. Ecol. Evol.">
        <title>Megaphylogeny resolves global patterns of mushroom evolution.</title>
        <authorList>
            <person name="Varga T."/>
            <person name="Krizsan K."/>
            <person name="Foldi C."/>
            <person name="Dima B."/>
            <person name="Sanchez-Garcia M."/>
            <person name="Sanchez-Ramirez S."/>
            <person name="Szollosi G.J."/>
            <person name="Szarkandi J.G."/>
            <person name="Papp V."/>
            <person name="Albert L."/>
            <person name="Andreopoulos W."/>
            <person name="Angelini C."/>
            <person name="Antonin V."/>
            <person name="Barry K.W."/>
            <person name="Bougher N.L."/>
            <person name="Buchanan P."/>
            <person name="Buyck B."/>
            <person name="Bense V."/>
            <person name="Catcheside P."/>
            <person name="Chovatia M."/>
            <person name="Cooper J."/>
            <person name="Damon W."/>
            <person name="Desjardin D."/>
            <person name="Finy P."/>
            <person name="Geml J."/>
            <person name="Haridas S."/>
            <person name="Hughes K."/>
            <person name="Justo A."/>
            <person name="Karasinski D."/>
            <person name="Kautmanova I."/>
            <person name="Kiss B."/>
            <person name="Kocsube S."/>
            <person name="Kotiranta H."/>
            <person name="LaButti K.M."/>
            <person name="Lechner B.E."/>
            <person name="Liimatainen K."/>
            <person name="Lipzen A."/>
            <person name="Lukacs Z."/>
            <person name="Mihaltcheva S."/>
            <person name="Morgado L.N."/>
            <person name="Niskanen T."/>
            <person name="Noordeloos M.E."/>
            <person name="Ohm R.A."/>
            <person name="Ortiz-Santana B."/>
            <person name="Ovrebo C."/>
            <person name="Racz N."/>
            <person name="Riley R."/>
            <person name="Savchenko A."/>
            <person name="Shiryaev A."/>
            <person name="Soop K."/>
            <person name="Spirin V."/>
            <person name="Szebenyi C."/>
            <person name="Tomsovsky M."/>
            <person name="Tulloss R.E."/>
            <person name="Uehling J."/>
            <person name="Grigoriev I.V."/>
            <person name="Vagvolgyi C."/>
            <person name="Papp T."/>
            <person name="Martin F.M."/>
            <person name="Miettinen O."/>
            <person name="Hibbett D.S."/>
            <person name="Nagy L.G."/>
        </authorList>
    </citation>
    <scope>NUCLEOTIDE SEQUENCE [LARGE SCALE GENOMIC DNA]</scope>
    <source>
        <strain evidence="2 3">HHB13444</strain>
    </source>
</reference>